<organism evidence="8 9">
    <name type="scientific">Roseisolibacter agri</name>
    <dbReference type="NCBI Taxonomy" id="2014610"/>
    <lineage>
        <taxon>Bacteria</taxon>
        <taxon>Pseudomonadati</taxon>
        <taxon>Gemmatimonadota</taxon>
        <taxon>Gemmatimonadia</taxon>
        <taxon>Gemmatimonadales</taxon>
        <taxon>Gemmatimonadaceae</taxon>
        <taxon>Roseisolibacter</taxon>
    </lineage>
</organism>
<feature type="signal peptide" evidence="6">
    <location>
        <begin position="1"/>
        <end position="27"/>
    </location>
</feature>
<evidence type="ECO:0000256" key="3">
    <source>
        <dbReference type="ARBA" id="ARBA00022729"/>
    </source>
</evidence>
<evidence type="ECO:0000256" key="1">
    <source>
        <dbReference type="ARBA" id="ARBA00004442"/>
    </source>
</evidence>
<dbReference type="Gene3D" id="1.25.40.390">
    <property type="match status" value="1"/>
</dbReference>
<evidence type="ECO:0000256" key="5">
    <source>
        <dbReference type="ARBA" id="ARBA00023237"/>
    </source>
</evidence>
<comment type="subcellular location">
    <subcellularLocation>
        <location evidence="1">Cell outer membrane</location>
    </subcellularLocation>
</comment>
<dbReference type="AlphaFoldDB" id="A0AA37QFJ8"/>
<reference evidence="8" key="1">
    <citation type="submission" date="2022-08" db="EMBL/GenBank/DDBJ databases">
        <title>Draft genome sequencing of Roseisolibacter agri AW1220.</title>
        <authorList>
            <person name="Tobiishi Y."/>
            <person name="Tonouchi A."/>
        </authorList>
    </citation>
    <scope>NUCLEOTIDE SEQUENCE</scope>
    <source>
        <strain evidence="8">AW1220</strain>
    </source>
</reference>
<dbReference type="Pfam" id="PF07980">
    <property type="entry name" value="SusD_RagB"/>
    <property type="match status" value="1"/>
</dbReference>
<feature type="chain" id="PRO_5041318320" description="RagB/SusD domain-containing protein" evidence="6">
    <location>
        <begin position="28"/>
        <end position="428"/>
    </location>
</feature>
<protein>
    <recommendedName>
        <fullName evidence="7">RagB/SusD domain-containing protein</fullName>
    </recommendedName>
</protein>
<gene>
    <name evidence="8" type="ORF">rosag_44640</name>
</gene>
<dbReference type="InterPro" id="IPR012944">
    <property type="entry name" value="SusD_RagB_dom"/>
</dbReference>
<keyword evidence="4" id="KW-0472">Membrane</keyword>
<accession>A0AA37QFJ8</accession>
<keyword evidence="3 6" id="KW-0732">Signal</keyword>
<keyword evidence="9" id="KW-1185">Reference proteome</keyword>
<sequence>MHRAARRRSGVRGVARAAALAWLCAAAAGCSDTVDRLLTATTPSRLGETAFLVPQNAPLLVASAIADFECAYGAYVVASGLASGELYDASQTASRWSYDRREVLPADAHYSTFGCEAIGVYTPISTARYTTDQALQKLGEWTDAEVPNRARLRATAALYAGYSYLLLAEGFCTAAVNLGPELTTAQLLDSAEARFTTALGLVTAADSTVRYGASVGRARARLGKGNTAGAASDAATVPVSFVLNATADNNSGRRNNRVFAQNNASNTGVTIATPYRTLTVAGAPDPRVRVTNQNRLAGDQINQLWTQNKYASLTASLPIATGVEAQLILAEAQGAAQGVATLNALRARAGVALPALTAAEAASFQATVYEERRRELFLQGTRWFDERRGNLTLDPATGTQYPKGGSYGAQRCWPLPAVERAANPNLGG</sequence>
<evidence type="ECO:0000256" key="6">
    <source>
        <dbReference type="SAM" id="SignalP"/>
    </source>
</evidence>
<proteinExistence type="inferred from homology"/>
<evidence type="ECO:0000256" key="4">
    <source>
        <dbReference type="ARBA" id="ARBA00023136"/>
    </source>
</evidence>
<evidence type="ECO:0000313" key="8">
    <source>
        <dbReference type="EMBL" id="GLC27951.1"/>
    </source>
</evidence>
<evidence type="ECO:0000259" key="7">
    <source>
        <dbReference type="Pfam" id="PF07980"/>
    </source>
</evidence>
<evidence type="ECO:0000313" key="9">
    <source>
        <dbReference type="Proteomes" id="UP001161325"/>
    </source>
</evidence>
<dbReference type="InterPro" id="IPR011990">
    <property type="entry name" value="TPR-like_helical_dom_sf"/>
</dbReference>
<dbReference type="SUPFAM" id="SSF48452">
    <property type="entry name" value="TPR-like"/>
    <property type="match status" value="1"/>
</dbReference>
<dbReference type="Proteomes" id="UP001161325">
    <property type="component" value="Unassembled WGS sequence"/>
</dbReference>
<dbReference type="EMBL" id="BRXS01000007">
    <property type="protein sequence ID" value="GLC27951.1"/>
    <property type="molecule type" value="Genomic_DNA"/>
</dbReference>
<keyword evidence="5" id="KW-0998">Cell outer membrane</keyword>
<feature type="domain" description="RagB/SusD" evidence="7">
    <location>
        <begin position="330"/>
        <end position="389"/>
    </location>
</feature>
<dbReference type="GO" id="GO:0009279">
    <property type="term" value="C:cell outer membrane"/>
    <property type="evidence" value="ECO:0007669"/>
    <property type="project" value="UniProtKB-SubCell"/>
</dbReference>
<comment type="caution">
    <text evidence="8">The sequence shown here is derived from an EMBL/GenBank/DDBJ whole genome shotgun (WGS) entry which is preliminary data.</text>
</comment>
<dbReference type="PROSITE" id="PS51257">
    <property type="entry name" value="PROKAR_LIPOPROTEIN"/>
    <property type="match status" value="1"/>
</dbReference>
<comment type="similarity">
    <text evidence="2">Belongs to the SusD family.</text>
</comment>
<evidence type="ECO:0000256" key="2">
    <source>
        <dbReference type="ARBA" id="ARBA00006275"/>
    </source>
</evidence>
<name>A0AA37QFJ8_9BACT</name>